<dbReference type="Proteomes" id="UP000800097">
    <property type="component" value="Unassembled WGS sequence"/>
</dbReference>
<keyword evidence="3" id="KW-1185">Reference proteome</keyword>
<dbReference type="EMBL" id="ML986508">
    <property type="protein sequence ID" value="KAF2273711.1"/>
    <property type="molecule type" value="Genomic_DNA"/>
</dbReference>
<proteinExistence type="predicted"/>
<feature type="compositionally biased region" description="Basic and acidic residues" evidence="1">
    <location>
        <begin position="364"/>
        <end position="375"/>
    </location>
</feature>
<reference evidence="2" key="1">
    <citation type="journal article" date="2020" name="Stud. Mycol.">
        <title>101 Dothideomycetes genomes: a test case for predicting lifestyles and emergence of pathogens.</title>
        <authorList>
            <person name="Haridas S."/>
            <person name="Albert R."/>
            <person name="Binder M."/>
            <person name="Bloem J."/>
            <person name="Labutti K."/>
            <person name="Salamov A."/>
            <person name="Andreopoulos B."/>
            <person name="Baker S."/>
            <person name="Barry K."/>
            <person name="Bills G."/>
            <person name="Bluhm B."/>
            <person name="Cannon C."/>
            <person name="Castanera R."/>
            <person name="Culley D."/>
            <person name="Daum C."/>
            <person name="Ezra D."/>
            <person name="Gonzalez J."/>
            <person name="Henrissat B."/>
            <person name="Kuo A."/>
            <person name="Liang C."/>
            <person name="Lipzen A."/>
            <person name="Lutzoni F."/>
            <person name="Magnuson J."/>
            <person name="Mondo S."/>
            <person name="Nolan M."/>
            <person name="Ohm R."/>
            <person name="Pangilinan J."/>
            <person name="Park H.-J."/>
            <person name="Ramirez L."/>
            <person name="Alfaro M."/>
            <person name="Sun H."/>
            <person name="Tritt A."/>
            <person name="Yoshinaga Y."/>
            <person name="Zwiers L.-H."/>
            <person name="Turgeon B."/>
            <person name="Goodwin S."/>
            <person name="Spatafora J."/>
            <person name="Crous P."/>
            <person name="Grigoriev I."/>
        </authorList>
    </citation>
    <scope>NUCLEOTIDE SEQUENCE</scope>
    <source>
        <strain evidence="2">CBS 379.55</strain>
    </source>
</reference>
<evidence type="ECO:0000313" key="2">
    <source>
        <dbReference type="EMBL" id="KAF2273711.1"/>
    </source>
</evidence>
<dbReference type="AlphaFoldDB" id="A0A6A6JAT7"/>
<protein>
    <submittedName>
        <fullName evidence="2">Uncharacterized protein</fullName>
    </submittedName>
</protein>
<feature type="compositionally biased region" description="Low complexity" evidence="1">
    <location>
        <begin position="331"/>
        <end position="343"/>
    </location>
</feature>
<evidence type="ECO:0000256" key="1">
    <source>
        <dbReference type="SAM" id="MobiDB-lite"/>
    </source>
</evidence>
<gene>
    <name evidence="2" type="ORF">EI97DRAFT_150804</name>
</gene>
<organism evidence="2 3">
    <name type="scientific">Westerdykella ornata</name>
    <dbReference type="NCBI Taxonomy" id="318751"/>
    <lineage>
        <taxon>Eukaryota</taxon>
        <taxon>Fungi</taxon>
        <taxon>Dikarya</taxon>
        <taxon>Ascomycota</taxon>
        <taxon>Pezizomycotina</taxon>
        <taxon>Dothideomycetes</taxon>
        <taxon>Pleosporomycetidae</taxon>
        <taxon>Pleosporales</taxon>
        <taxon>Sporormiaceae</taxon>
        <taxon>Westerdykella</taxon>
    </lineage>
</organism>
<dbReference type="GeneID" id="54546439"/>
<dbReference type="OrthoDB" id="4158477at2759"/>
<evidence type="ECO:0000313" key="3">
    <source>
        <dbReference type="Proteomes" id="UP000800097"/>
    </source>
</evidence>
<accession>A0A6A6JAT7</accession>
<name>A0A6A6JAT7_WESOR</name>
<dbReference type="RefSeq" id="XP_033651250.1">
    <property type="nucleotide sequence ID" value="XM_033793264.1"/>
</dbReference>
<feature type="region of interest" description="Disordered" evidence="1">
    <location>
        <begin position="331"/>
        <end position="381"/>
    </location>
</feature>
<sequence length="417" mass="45490">MKKATSISLFVASVTAHYGYGAPSTSSKLGYTTIYPGHGEQPVTVTAQYQPVPTYVNGRWSSYEAISTVITDIWGNKITVTKADQDLTVYHTKKTLTHTVTVTNGAGGYAKPTGYYGLNSTSTNSTSTKTWYELYEEIREVPYNHVGPHAIPGYSGNPRCEDKNDEQSVTIKQYSGGQWKTYAHTFTYSAPKPSVTSYDAPGTYTIPANDITVQYPTTVAVEHTYPAEANKPVTYGGQTTDVTKPTTITAAYAAYETQGTVTKTVVHTKTITCNKPGKYTIHKPTTTVYAHDTTITYPSVTEYPAGVYHHPAETVTITKAHQPYTCKFEQTSTYPVPSSVPSPTGQPGDYEHPEYPAYTPTPTEPEHPDPSSDHEEPAEDYGHANVGYVKRGGVLQRLKAESAPVKARGAARRVILV</sequence>